<name>A0A1H0DE27_9HYPH</name>
<proteinExistence type="predicted"/>
<dbReference type="EMBL" id="FNIT01000001">
    <property type="protein sequence ID" value="SDN68201.1"/>
    <property type="molecule type" value="Genomic_DNA"/>
</dbReference>
<organism evidence="1 2">
    <name type="scientific">Aureimonas jatrophae</name>
    <dbReference type="NCBI Taxonomy" id="1166073"/>
    <lineage>
        <taxon>Bacteria</taxon>
        <taxon>Pseudomonadati</taxon>
        <taxon>Pseudomonadota</taxon>
        <taxon>Alphaproteobacteria</taxon>
        <taxon>Hyphomicrobiales</taxon>
        <taxon>Aurantimonadaceae</taxon>
        <taxon>Aureimonas</taxon>
    </lineage>
</organism>
<protein>
    <submittedName>
        <fullName evidence="1">Uncharacterized protein</fullName>
    </submittedName>
</protein>
<gene>
    <name evidence="1" type="ORF">SAMN05192530_101725</name>
</gene>
<dbReference type="RefSeq" id="WP_170842451.1">
    <property type="nucleotide sequence ID" value="NZ_FNIT01000001.1"/>
</dbReference>
<sequence length="89" mass="9765">MLQRTEYEVDPQTEPCADVLVVRPAGEPHALVYIPPIKGSVPTVEVYAEAESRAARLCETEGLLTYRVSDDHSGDWMRGLVARSAPPEA</sequence>
<evidence type="ECO:0000313" key="1">
    <source>
        <dbReference type="EMBL" id="SDN68201.1"/>
    </source>
</evidence>
<dbReference type="Proteomes" id="UP000198793">
    <property type="component" value="Unassembled WGS sequence"/>
</dbReference>
<accession>A0A1H0DE27</accession>
<dbReference type="AlphaFoldDB" id="A0A1H0DE27"/>
<keyword evidence="2" id="KW-1185">Reference proteome</keyword>
<reference evidence="1 2" key="1">
    <citation type="submission" date="2016-10" db="EMBL/GenBank/DDBJ databases">
        <authorList>
            <person name="de Groot N.N."/>
        </authorList>
    </citation>
    <scope>NUCLEOTIDE SEQUENCE [LARGE SCALE GENOMIC DNA]</scope>
    <source>
        <strain evidence="2">L7-484,KACC 16230,DSM 25025</strain>
    </source>
</reference>
<evidence type="ECO:0000313" key="2">
    <source>
        <dbReference type="Proteomes" id="UP000198793"/>
    </source>
</evidence>